<dbReference type="PANTHER" id="PTHR47723">
    <property type="entry name" value="OS05G0353850 PROTEIN"/>
    <property type="match status" value="1"/>
</dbReference>
<dbReference type="AlphaFoldDB" id="A0A7J9IHZ0"/>
<evidence type="ECO:0000259" key="1">
    <source>
        <dbReference type="Pfam" id="PF13456"/>
    </source>
</evidence>
<dbReference type="Pfam" id="PF13456">
    <property type="entry name" value="RVT_3"/>
    <property type="match status" value="1"/>
</dbReference>
<dbReference type="InterPro" id="IPR012337">
    <property type="entry name" value="RNaseH-like_sf"/>
</dbReference>
<evidence type="ECO:0000313" key="2">
    <source>
        <dbReference type="EMBL" id="MBA0821747.1"/>
    </source>
</evidence>
<dbReference type="InterPro" id="IPR053151">
    <property type="entry name" value="RNase_H-like"/>
</dbReference>
<sequence length="129" mass="14843">MFGFAMRVNVSDIFQIEERVIYEGLFLAWQKGFRKVVIKSDNALLVDLIGNGYAADSNISEWRLIYDLCKKDWQLKFQHVPRDHNRLADCMDKVANSELNKLSLFDVIPTHVGSVFEDDLHQVSIVIGL</sequence>
<dbReference type="InterPro" id="IPR036397">
    <property type="entry name" value="RNaseH_sf"/>
</dbReference>
<dbReference type="InterPro" id="IPR044730">
    <property type="entry name" value="RNase_H-like_dom_plant"/>
</dbReference>
<dbReference type="Gene3D" id="3.30.420.10">
    <property type="entry name" value="Ribonuclease H-like superfamily/Ribonuclease H"/>
    <property type="match status" value="1"/>
</dbReference>
<feature type="domain" description="RNase H type-1" evidence="1">
    <location>
        <begin position="9"/>
        <end position="91"/>
    </location>
</feature>
<evidence type="ECO:0000313" key="3">
    <source>
        <dbReference type="Proteomes" id="UP000593575"/>
    </source>
</evidence>
<gene>
    <name evidence="2" type="ORF">Goarm_018587</name>
</gene>
<dbReference type="EMBL" id="JABFAE010000001">
    <property type="protein sequence ID" value="MBA0821747.1"/>
    <property type="molecule type" value="Genomic_DNA"/>
</dbReference>
<dbReference type="PANTHER" id="PTHR47723:SF24">
    <property type="entry name" value="RNASE H TYPE-1 DOMAIN-CONTAINING PROTEIN"/>
    <property type="match status" value="1"/>
</dbReference>
<dbReference type="GO" id="GO:0003676">
    <property type="term" value="F:nucleic acid binding"/>
    <property type="evidence" value="ECO:0007669"/>
    <property type="project" value="InterPro"/>
</dbReference>
<proteinExistence type="predicted"/>
<protein>
    <recommendedName>
        <fullName evidence="1">RNase H type-1 domain-containing protein</fullName>
    </recommendedName>
</protein>
<accession>A0A7J9IHZ0</accession>
<name>A0A7J9IHZ0_9ROSI</name>
<comment type="caution">
    <text evidence="2">The sequence shown here is derived from an EMBL/GenBank/DDBJ whole genome shotgun (WGS) entry which is preliminary data.</text>
</comment>
<reference evidence="2 3" key="1">
    <citation type="journal article" date="2019" name="Genome Biol. Evol.">
        <title>Insights into the evolution of the New World diploid cottons (Gossypium, subgenus Houzingenia) based on genome sequencing.</title>
        <authorList>
            <person name="Grover C.E."/>
            <person name="Arick M.A. 2nd"/>
            <person name="Thrash A."/>
            <person name="Conover J.L."/>
            <person name="Sanders W.S."/>
            <person name="Peterson D.G."/>
            <person name="Frelichowski J.E."/>
            <person name="Scheffler J.A."/>
            <person name="Scheffler B.E."/>
            <person name="Wendel J.F."/>
        </authorList>
    </citation>
    <scope>NUCLEOTIDE SEQUENCE [LARGE SCALE GENOMIC DNA]</scope>
    <source>
        <strain evidence="2">6</strain>
        <tissue evidence="2">Leaf</tissue>
    </source>
</reference>
<dbReference type="GO" id="GO:0004523">
    <property type="term" value="F:RNA-DNA hybrid ribonuclease activity"/>
    <property type="evidence" value="ECO:0007669"/>
    <property type="project" value="InterPro"/>
</dbReference>
<dbReference type="CDD" id="cd06222">
    <property type="entry name" value="RNase_H_like"/>
    <property type="match status" value="1"/>
</dbReference>
<organism evidence="2 3">
    <name type="scientific">Gossypium armourianum</name>
    <dbReference type="NCBI Taxonomy" id="34283"/>
    <lineage>
        <taxon>Eukaryota</taxon>
        <taxon>Viridiplantae</taxon>
        <taxon>Streptophyta</taxon>
        <taxon>Embryophyta</taxon>
        <taxon>Tracheophyta</taxon>
        <taxon>Spermatophyta</taxon>
        <taxon>Magnoliopsida</taxon>
        <taxon>eudicotyledons</taxon>
        <taxon>Gunneridae</taxon>
        <taxon>Pentapetalae</taxon>
        <taxon>rosids</taxon>
        <taxon>malvids</taxon>
        <taxon>Malvales</taxon>
        <taxon>Malvaceae</taxon>
        <taxon>Malvoideae</taxon>
        <taxon>Gossypium</taxon>
    </lineage>
</organism>
<keyword evidence="3" id="KW-1185">Reference proteome</keyword>
<dbReference type="Proteomes" id="UP000593575">
    <property type="component" value="Unassembled WGS sequence"/>
</dbReference>
<dbReference type="InterPro" id="IPR002156">
    <property type="entry name" value="RNaseH_domain"/>
</dbReference>
<dbReference type="SUPFAM" id="SSF53098">
    <property type="entry name" value="Ribonuclease H-like"/>
    <property type="match status" value="1"/>
</dbReference>